<reference evidence="1" key="1">
    <citation type="journal article" date="2021" name="Front. Microbiol.">
        <title>Comprehensive Comparative Genomics and Phenotyping of Methylobacterium Species.</title>
        <authorList>
            <person name="Alessa O."/>
            <person name="Ogura Y."/>
            <person name="Fujitani Y."/>
            <person name="Takami H."/>
            <person name="Hayashi T."/>
            <person name="Sahin N."/>
            <person name="Tani A."/>
        </authorList>
    </citation>
    <scope>NUCLEOTIDE SEQUENCE</scope>
    <source>
        <strain evidence="1">KCTC 52305</strain>
    </source>
</reference>
<accession>A0ABQ4R4A0</accession>
<evidence type="ECO:0000313" key="2">
    <source>
        <dbReference type="Proteomes" id="UP001055167"/>
    </source>
</evidence>
<name>A0ABQ4R4A0_9HYPH</name>
<dbReference type="Proteomes" id="UP001055167">
    <property type="component" value="Unassembled WGS sequence"/>
</dbReference>
<sequence>MAAFVFGTDSQSNRRRILYLVDNGGLPHFRLAGQLCGRKSTILSYIAEQERKSVCEEAA</sequence>
<reference evidence="1" key="2">
    <citation type="submission" date="2021-08" db="EMBL/GenBank/DDBJ databases">
        <authorList>
            <person name="Tani A."/>
            <person name="Ola A."/>
            <person name="Ogura Y."/>
            <person name="Katsura K."/>
            <person name="Hayashi T."/>
        </authorList>
    </citation>
    <scope>NUCLEOTIDE SEQUENCE</scope>
    <source>
        <strain evidence="1">KCTC 52305</strain>
    </source>
</reference>
<evidence type="ECO:0008006" key="3">
    <source>
        <dbReference type="Google" id="ProtNLM"/>
    </source>
</evidence>
<gene>
    <name evidence="1" type="ORF">OPKNFCMD_5234</name>
</gene>
<organism evidence="1 2">
    <name type="scientific">Methylobacterium crusticola</name>
    <dbReference type="NCBI Taxonomy" id="1697972"/>
    <lineage>
        <taxon>Bacteria</taxon>
        <taxon>Pseudomonadati</taxon>
        <taxon>Pseudomonadota</taxon>
        <taxon>Alphaproteobacteria</taxon>
        <taxon>Hyphomicrobiales</taxon>
        <taxon>Methylobacteriaceae</taxon>
        <taxon>Methylobacterium</taxon>
    </lineage>
</organism>
<keyword evidence="2" id="KW-1185">Reference proteome</keyword>
<comment type="caution">
    <text evidence="1">The sequence shown here is derived from an EMBL/GenBank/DDBJ whole genome shotgun (WGS) entry which is preliminary data.</text>
</comment>
<protein>
    <recommendedName>
        <fullName evidence="3">DNA-binding protein</fullName>
    </recommendedName>
</protein>
<proteinExistence type="predicted"/>
<dbReference type="EMBL" id="BPQH01000019">
    <property type="protein sequence ID" value="GJD52468.1"/>
    <property type="molecule type" value="Genomic_DNA"/>
</dbReference>
<evidence type="ECO:0000313" key="1">
    <source>
        <dbReference type="EMBL" id="GJD52468.1"/>
    </source>
</evidence>